<dbReference type="Gene3D" id="1.10.520.40">
    <property type="entry name" value="CRISPR-associated protein Cse2"/>
    <property type="match status" value="1"/>
</dbReference>
<dbReference type="InterPro" id="IPR038287">
    <property type="entry name" value="Cse2_sf"/>
</dbReference>
<evidence type="ECO:0000313" key="2">
    <source>
        <dbReference type="Proteomes" id="UP000245514"/>
    </source>
</evidence>
<evidence type="ECO:0000313" key="1">
    <source>
        <dbReference type="EMBL" id="PWI27555.1"/>
    </source>
</evidence>
<dbReference type="InterPro" id="IPR037165">
    <property type="entry name" value="AldOxase/xan_DH_Mopterin-bd_sf"/>
</dbReference>
<dbReference type="EMBL" id="QFWG01000008">
    <property type="protein sequence ID" value="PWI27555.1"/>
    <property type="molecule type" value="Genomic_DNA"/>
</dbReference>
<gene>
    <name evidence="1" type="primary">casB</name>
    <name evidence="1" type="ORF">CAY35_07145</name>
</gene>
<keyword evidence="2" id="KW-1185">Reference proteome</keyword>
<reference evidence="1 2" key="1">
    <citation type="submission" date="2018-05" db="EMBL/GenBank/DDBJ databases">
        <title>Draft Genome Sequence of Arthrobacter cumminsii IME1328, Isolated from a Patient Who Suffered from Foot Ulcers in China.</title>
        <authorList>
            <person name="Li M."/>
            <person name="Jiang Z."/>
            <person name="Sun Q."/>
            <person name="Tong Y."/>
        </authorList>
    </citation>
    <scope>NUCLEOTIDE SEQUENCE [LARGE SCALE GENOMIC DNA]</scope>
    <source>
        <strain evidence="1 2">IME1328</strain>
    </source>
</reference>
<dbReference type="Pfam" id="PF09485">
    <property type="entry name" value="CRISPR_Cse2"/>
    <property type="match status" value="1"/>
</dbReference>
<sequence length="205" mass="22752">MSTVSPENRATTTSELVRFVLHRAHTLGEGYRSNRASAVEATAVLAQAAGRPIGSSLQALKWTIDQAPAGWVSRDGQASRAELAAYAALTLFAVHHRSRKDTSPHTDAVKFGQAVRQAVNSAANGTGIERRFEQFGAATSWDQLVGRLRSLIQLLKQDRHAFDYGQLAKDLFDWQFPERRNTVRLRWGRDFYSLPSMTTPHTSDS</sequence>
<protein>
    <submittedName>
        <fullName evidence="1">Type I-E CRISPR-associated protein Cse2/CasB</fullName>
    </submittedName>
</protein>
<dbReference type="CDD" id="cd09731">
    <property type="entry name" value="Cse2_I-E"/>
    <property type="match status" value="1"/>
</dbReference>
<accession>A0ABX5L785</accession>
<comment type="caution">
    <text evidence="1">The sequence shown here is derived from an EMBL/GenBank/DDBJ whole genome shotgun (WGS) entry which is preliminary data.</text>
</comment>
<organism evidence="1 2">
    <name type="scientific">Pseudoglutamicibacter cumminsii</name>
    <dbReference type="NCBI Taxonomy" id="156979"/>
    <lineage>
        <taxon>Bacteria</taxon>
        <taxon>Bacillati</taxon>
        <taxon>Actinomycetota</taxon>
        <taxon>Actinomycetes</taxon>
        <taxon>Micrococcales</taxon>
        <taxon>Micrococcaceae</taxon>
        <taxon>Pseudoglutamicibacter</taxon>
    </lineage>
</organism>
<dbReference type="RefSeq" id="WP_109303952.1">
    <property type="nucleotide sequence ID" value="NZ_QFWG01000008.1"/>
</dbReference>
<dbReference type="SUPFAM" id="SSF56003">
    <property type="entry name" value="Molybdenum cofactor-binding domain"/>
    <property type="match status" value="1"/>
</dbReference>
<name>A0ABX5L785_9MICC</name>
<dbReference type="Proteomes" id="UP000245514">
    <property type="component" value="Unassembled WGS sequence"/>
</dbReference>
<dbReference type="InterPro" id="IPR013382">
    <property type="entry name" value="CRISPR-assoc_prot_Cse2"/>
</dbReference>
<dbReference type="NCBIfam" id="TIGR02548">
    <property type="entry name" value="casB_cse2"/>
    <property type="match status" value="1"/>
</dbReference>
<proteinExistence type="predicted"/>